<reference evidence="4" key="1">
    <citation type="submission" date="2018-05" db="EMBL/GenBank/DDBJ databases">
        <authorList>
            <person name="Lanie J.A."/>
            <person name="Ng W.-L."/>
            <person name="Kazmierczak K.M."/>
            <person name="Andrzejewski T.M."/>
            <person name="Davidsen T.M."/>
            <person name="Wayne K.J."/>
            <person name="Tettelin H."/>
            <person name="Glass J.I."/>
            <person name="Rusch D."/>
            <person name="Podicherti R."/>
            <person name="Tsui H.-C.T."/>
            <person name="Winkler M.E."/>
        </authorList>
    </citation>
    <scope>NUCLEOTIDE SEQUENCE</scope>
</reference>
<keyword evidence="1" id="KW-0575">Peroxidase</keyword>
<dbReference type="GO" id="GO:0008379">
    <property type="term" value="F:thioredoxin peroxidase activity"/>
    <property type="evidence" value="ECO:0007669"/>
    <property type="project" value="InterPro"/>
</dbReference>
<dbReference type="InterPro" id="IPR013740">
    <property type="entry name" value="Redoxin"/>
</dbReference>
<dbReference type="GO" id="GO:0042744">
    <property type="term" value="P:hydrogen peroxide catabolic process"/>
    <property type="evidence" value="ECO:0007669"/>
    <property type="project" value="TreeGrafter"/>
</dbReference>
<evidence type="ECO:0000256" key="1">
    <source>
        <dbReference type="ARBA" id="ARBA00022559"/>
    </source>
</evidence>
<sequence>MVPNAMFKTRVAGEWKDVTTDDLFKNKKVVVFSLPGAFTPTCSSTHFPGYELKYDSIKETGIDEVYCISVNDSFVMNA</sequence>
<evidence type="ECO:0000313" key="4">
    <source>
        <dbReference type="EMBL" id="SVB75266.1"/>
    </source>
</evidence>
<evidence type="ECO:0000256" key="2">
    <source>
        <dbReference type="ARBA" id="ARBA00023002"/>
    </source>
</evidence>
<organism evidence="4">
    <name type="scientific">marine metagenome</name>
    <dbReference type="NCBI Taxonomy" id="408172"/>
    <lineage>
        <taxon>unclassified sequences</taxon>
        <taxon>metagenomes</taxon>
        <taxon>ecological metagenomes</taxon>
    </lineage>
</organism>
<dbReference type="InterPro" id="IPR036249">
    <property type="entry name" value="Thioredoxin-like_sf"/>
</dbReference>
<dbReference type="PANTHER" id="PTHR10430:SF16">
    <property type="entry name" value="PEROXIREDOXIN-5, MITOCHONDRIAL"/>
    <property type="match status" value="1"/>
</dbReference>
<dbReference type="GO" id="GO:0034599">
    <property type="term" value="P:cellular response to oxidative stress"/>
    <property type="evidence" value="ECO:0007669"/>
    <property type="project" value="InterPro"/>
</dbReference>
<dbReference type="PANTHER" id="PTHR10430">
    <property type="entry name" value="PEROXIREDOXIN"/>
    <property type="match status" value="1"/>
</dbReference>
<dbReference type="Pfam" id="PF08534">
    <property type="entry name" value="Redoxin"/>
    <property type="match status" value="1"/>
</dbReference>
<keyword evidence="2" id="KW-0560">Oxidoreductase</keyword>
<dbReference type="Gene3D" id="3.40.30.10">
    <property type="entry name" value="Glutaredoxin"/>
    <property type="match status" value="1"/>
</dbReference>
<dbReference type="GO" id="GO:0005737">
    <property type="term" value="C:cytoplasm"/>
    <property type="evidence" value="ECO:0007669"/>
    <property type="project" value="TreeGrafter"/>
</dbReference>
<dbReference type="GO" id="GO:0045454">
    <property type="term" value="P:cell redox homeostasis"/>
    <property type="evidence" value="ECO:0007669"/>
    <property type="project" value="TreeGrafter"/>
</dbReference>
<protein>
    <recommendedName>
        <fullName evidence="3">Redoxin domain-containing protein</fullName>
    </recommendedName>
</protein>
<feature type="non-terminal residue" evidence="4">
    <location>
        <position position="78"/>
    </location>
</feature>
<accession>A0A382GJD8</accession>
<dbReference type="EMBL" id="UINC01055878">
    <property type="protein sequence ID" value="SVB75266.1"/>
    <property type="molecule type" value="Genomic_DNA"/>
</dbReference>
<dbReference type="SUPFAM" id="SSF52833">
    <property type="entry name" value="Thioredoxin-like"/>
    <property type="match status" value="1"/>
</dbReference>
<name>A0A382GJD8_9ZZZZ</name>
<evidence type="ECO:0000259" key="3">
    <source>
        <dbReference type="Pfam" id="PF08534"/>
    </source>
</evidence>
<dbReference type="AlphaFoldDB" id="A0A382GJD8"/>
<gene>
    <name evidence="4" type="ORF">METZ01_LOCUS228120</name>
</gene>
<feature type="domain" description="Redoxin" evidence="3">
    <location>
        <begin position="10"/>
        <end position="78"/>
    </location>
</feature>
<proteinExistence type="predicted"/>
<dbReference type="InterPro" id="IPR037944">
    <property type="entry name" value="PRX5-like"/>
</dbReference>